<protein>
    <recommendedName>
        <fullName evidence="3">SPOR domain-containing protein</fullName>
    </recommendedName>
</protein>
<dbReference type="PROSITE" id="PS51257">
    <property type="entry name" value="PROKAR_LIPOPROTEIN"/>
    <property type="match status" value="1"/>
</dbReference>
<evidence type="ECO:0000313" key="1">
    <source>
        <dbReference type="EMBL" id="MBB5223614.1"/>
    </source>
</evidence>
<accession>A0A840SR80</accession>
<proteinExistence type="predicted"/>
<sequence length="167" mass="17562">MRSIAALAVLAGLVACTGVPPPAPTDCVSLFERFDLIEATMSTAGPRRDQPTIRPELQRITSAIRQYGCISLSRELNFDAAPTAPIVESGPRLVPPVRIHAGAVTSMSDDAAARAFFESHGLRATSIGSAALGRRIYVGPFATRGALDAALALARSAGFTHAYPARF</sequence>
<dbReference type="Proteomes" id="UP000549457">
    <property type="component" value="Unassembled WGS sequence"/>
</dbReference>
<organism evidence="1 2">
    <name type="scientific">Amaricoccus macauensis</name>
    <dbReference type="NCBI Taxonomy" id="57001"/>
    <lineage>
        <taxon>Bacteria</taxon>
        <taxon>Pseudomonadati</taxon>
        <taxon>Pseudomonadota</taxon>
        <taxon>Alphaproteobacteria</taxon>
        <taxon>Rhodobacterales</taxon>
        <taxon>Paracoccaceae</taxon>
        <taxon>Amaricoccus</taxon>
    </lineage>
</organism>
<dbReference type="AlphaFoldDB" id="A0A840SR80"/>
<dbReference type="RefSeq" id="WP_184152870.1">
    <property type="nucleotide sequence ID" value="NZ_JACHFM010000004.1"/>
</dbReference>
<gene>
    <name evidence="1" type="ORF">HNP73_003568</name>
</gene>
<reference evidence="1 2" key="1">
    <citation type="submission" date="2020-08" db="EMBL/GenBank/DDBJ databases">
        <title>Genomic Encyclopedia of Type Strains, Phase IV (KMG-IV): sequencing the most valuable type-strain genomes for metagenomic binning, comparative biology and taxonomic classification.</title>
        <authorList>
            <person name="Goeker M."/>
        </authorList>
    </citation>
    <scope>NUCLEOTIDE SEQUENCE [LARGE SCALE GENOMIC DNA]</scope>
    <source>
        <strain evidence="1 2">DSM 101730</strain>
    </source>
</reference>
<evidence type="ECO:0000313" key="2">
    <source>
        <dbReference type="Proteomes" id="UP000549457"/>
    </source>
</evidence>
<evidence type="ECO:0008006" key="3">
    <source>
        <dbReference type="Google" id="ProtNLM"/>
    </source>
</evidence>
<keyword evidence="2" id="KW-1185">Reference proteome</keyword>
<name>A0A840SR80_9RHOB</name>
<comment type="caution">
    <text evidence="1">The sequence shown here is derived from an EMBL/GenBank/DDBJ whole genome shotgun (WGS) entry which is preliminary data.</text>
</comment>
<dbReference type="EMBL" id="JACHFM010000004">
    <property type="protein sequence ID" value="MBB5223614.1"/>
    <property type="molecule type" value="Genomic_DNA"/>
</dbReference>